<dbReference type="AlphaFoldDB" id="A0A9N9N573"/>
<protein>
    <submittedName>
        <fullName evidence="3">2337_t:CDS:1</fullName>
    </submittedName>
</protein>
<gene>
    <name evidence="3" type="ORF">DERYTH_LOCUS13051</name>
</gene>
<evidence type="ECO:0000313" key="4">
    <source>
        <dbReference type="Proteomes" id="UP000789405"/>
    </source>
</evidence>
<organism evidence="3 4">
    <name type="scientific">Dentiscutata erythropus</name>
    <dbReference type="NCBI Taxonomy" id="1348616"/>
    <lineage>
        <taxon>Eukaryota</taxon>
        <taxon>Fungi</taxon>
        <taxon>Fungi incertae sedis</taxon>
        <taxon>Mucoromycota</taxon>
        <taxon>Glomeromycotina</taxon>
        <taxon>Glomeromycetes</taxon>
        <taxon>Diversisporales</taxon>
        <taxon>Gigasporaceae</taxon>
        <taxon>Dentiscutata</taxon>
    </lineage>
</organism>
<keyword evidence="4" id="KW-1185">Reference proteome</keyword>
<reference evidence="3" key="1">
    <citation type="submission" date="2021-06" db="EMBL/GenBank/DDBJ databases">
        <authorList>
            <person name="Kallberg Y."/>
            <person name="Tangrot J."/>
            <person name="Rosling A."/>
        </authorList>
    </citation>
    <scope>NUCLEOTIDE SEQUENCE</scope>
    <source>
        <strain evidence="3">MA453B</strain>
    </source>
</reference>
<comment type="caution">
    <text evidence="3">The sequence shown here is derived from an EMBL/GenBank/DDBJ whole genome shotgun (WGS) entry which is preliminary data.</text>
</comment>
<feature type="region of interest" description="Disordered" evidence="2">
    <location>
        <begin position="1"/>
        <end position="22"/>
    </location>
</feature>
<evidence type="ECO:0000256" key="1">
    <source>
        <dbReference type="SAM" id="Coils"/>
    </source>
</evidence>
<keyword evidence="1" id="KW-0175">Coiled coil</keyword>
<evidence type="ECO:0000313" key="3">
    <source>
        <dbReference type="EMBL" id="CAG8702062.1"/>
    </source>
</evidence>
<feature type="non-terminal residue" evidence="3">
    <location>
        <position position="71"/>
    </location>
</feature>
<dbReference type="EMBL" id="CAJVPY010008895">
    <property type="protein sequence ID" value="CAG8702062.1"/>
    <property type="molecule type" value="Genomic_DNA"/>
</dbReference>
<name>A0A9N9N573_9GLOM</name>
<sequence length="71" mass="8368">MAQRPSAPGTHNFRIWPSEPTKHQPNPLQITFLEYQIAELKLQHSFVIRENNNLRSQLSFLIQENNNLRSQ</sequence>
<proteinExistence type="predicted"/>
<feature type="coiled-coil region" evidence="1">
    <location>
        <begin position="37"/>
        <end position="71"/>
    </location>
</feature>
<dbReference type="Proteomes" id="UP000789405">
    <property type="component" value="Unassembled WGS sequence"/>
</dbReference>
<dbReference type="OrthoDB" id="2384532at2759"/>
<evidence type="ECO:0000256" key="2">
    <source>
        <dbReference type="SAM" id="MobiDB-lite"/>
    </source>
</evidence>
<accession>A0A9N9N573</accession>